<dbReference type="Gene3D" id="3.40.50.720">
    <property type="entry name" value="NAD(P)-binding Rossmann-like Domain"/>
    <property type="match status" value="2"/>
</dbReference>
<dbReference type="PIRSF" id="PIRSF000124">
    <property type="entry name" value="UDPglc_GDPman_dh"/>
    <property type="match status" value="1"/>
</dbReference>
<dbReference type="InterPro" id="IPR036220">
    <property type="entry name" value="UDP-Glc/GDP-Man_DH_C_sf"/>
</dbReference>
<dbReference type="GO" id="GO:0016616">
    <property type="term" value="F:oxidoreductase activity, acting on the CH-OH group of donors, NAD or NADP as acceptor"/>
    <property type="evidence" value="ECO:0007669"/>
    <property type="project" value="InterPro"/>
</dbReference>
<reference evidence="6 7" key="1">
    <citation type="submission" date="2018-12" db="EMBL/GenBank/DDBJ databases">
        <title>Complete genome of Nonlabens sp. MJ115.</title>
        <authorList>
            <person name="Choi H.S."/>
            <person name="Jung J."/>
        </authorList>
    </citation>
    <scope>NUCLEOTIDE SEQUENCE [LARGE SCALE GENOMIC DNA]</scope>
    <source>
        <strain evidence="6 7">MJ115</strain>
    </source>
</reference>
<dbReference type="OrthoDB" id="9803238at2"/>
<dbReference type="InterPro" id="IPR017476">
    <property type="entry name" value="UDP-Glc/GDP-Man"/>
</dbReference>
<dbReference type="InterPro" id="IPR028359">
    <property type="entry name" value="UDP_ManNAc/GlcNAc_DH"/>
</dbReference>
<evidence type="ECO:0000256" key="2">
    <source>
        <dbReference type="ARBA" id="ARBA00023002"/>
    </source>
</evidence>
<dbReference type="SUPFAM" id="SSF48179">
    <property type="entry name" value="6-phosphogluconate dehydrogenase C-terminal domain-like"/>
    <property type="match status" value="1"/>
</dbReference>
<feature type="domain" description="UDP-glucose/GDP-mannose dehydrogenase C-terminal" evidence="5">
    <location>
        <begin position="321"/>
        <end position="418"/>
    </location>
</feature>
<dbReference type="Pfam" id="PF03721">
    <property type="entry name" value="UDPG_MGDP_dh_N"/>
    <property type="match status" value="1"/>
</dbReference>
<dbReference type="GO" id="GO:0016628">
    <property type="term" value="F:oxidoreductase activity, acting on the CH-CH group of donors, NAD or NADP as acceptor"/>
    <property type="evidence" value="ECO:0007669"/>
    <property type="project" value="InterPro"/>
</dbReference>
<keyword evidence="3" id="KW-0520">NAD</keyword>
<evidence type="ECO:0000256" key="3">
    <source>
        <dbReference type="ARBA" id="ARBA00023027"/>
    </source>
</evidence>
<comment type="similarity">
    <text evidence="1 4">Belongs to the UDP-glucose/GDP-mannose dehydrogenase family.</text>
</comment>
<dbReference type="PANTHER" id="PTHR43491">
    <property type="entry name" value="UDP-N-ACETYL-D-MANNOSAMINE DEHYDROGENASE"/>
    <property type="match status" value="1"/>
</dbReference>
<dbReference type="InterPro" id="IPR014026">
    <property type="entry name" value="UDP-Glc/GDP-Man_DH_dimer"/>
</dbReference>
<dbReference type="PANTHER" id="PTHR43491:SF2">
    <property type="entry name" value="UDP-N-ACETYL-D-MANNOSAMINE DEHYDROGENASE"/>
    <property type="match status" value="1"/>
</dbReference>
<protein>
    <submittedName>
        <fullName evidence="6">Nucleotide sugar dehydrogenase</fullName>
    </submittedName>
</protein>
<dbReference type="GO" id="GO:0051287">
    <property type="term" value="F:NAD binding"/>
    <property type="evidence" value="ECO:0007669"/>
    <property type="project" value="InterPro"/>
</dbReference>
<evidence type="ECO:0000256" key="1">
    <source>
        <dbReference type="ARBA" id="ARBA00006601"/>
    </source>
</evidence>
<dbReference type="EMBL" id="CP034549">
    <property type="protein sequence ID" value="AZQ44706.1"/>
    <property type="molecule type" value="Genomic_DNA"/>
</dbReference>
<keyword evidence="2" id="KW-0560">Oxidoreductase</keyword>
<accession>A0A3S9MZL1</accession>
<evidence type="ECO:0000256" key="4">
    <source>
        <dbReference type="PIRNR" id="PIRNR000124"/>
    </source>
</evidence>
<dbReference type="GO" id="GO:0000271">
    <property type="term" value="P:polysaccharide biosynthetic process"/>
    <property type="evidence" value="ECO:0007669"/>
    <property type="project" value="InterPro"/>
</dbReference>
<proteinExistence type="inferred from homology"/>
<evidence type="ECO:0000313" key="6">
    <source>
        <dbReference type="EMBL" id="AZQ44706.1"/>
    </source>
</evidence>
<organism evidence="6 7">
    <name type="scientific">Nonlabens ponticola</name>
    <dbReference type="NCBI Taxonomy" id="2496866"/>
    <lineage>
        <taxon>Bacteria</taxon>
        <taxon>Pseudomonadati</taxon>
        <taxon>Bacteroidota</taxon>
        <taxon>Flavobacteriia</taxon>
        <taxon>Flavobacteriales</taxon>
        <taxon>Flavobacteriaceae</taxon>
        <taxon>Nonlabens</taxon>
    </lineage>
</organism>
<dbReference type="SMART" id="SM00984">
    <property type="entry name" value="UDPG_MGDP_dh_C"/>
    <property type="match status" value="1"/>
</dbReference>
<dbReference type="SUPFAM" id="SSF52413">
    <property type="entry name" value="UDP-glucose/GDP-mannose dehydrogenase C-terminal domain"/>
    <property type="match status" value="1"/>
</dbReference>
<dbReference type="RefSeq" id="WP_126448407.1">
    <property type="nucleotide sequence ID" value="NZ_CP034549.1"/>
</dbReference>
<evidence type="ECO:0000259" key="5">
    <source>
        <dbReference type="SMART" id="SM00984"/>
    </source>
</evidence>
<dbReference type="PIRSF" id="PIRSF500136">
    <property type="entry name" value="UDP_ManNAc_DH"/>
    <property type="match status" value="1"/>
</dbReference>
<gene>
    <name evidence="6" type="ORF">EJ995_10815</name>
</gene>
<dbReference type="Pfam" id="PF03720">
    <property type="entry name" value="UDPG_MGDP_dh_C"/>
    <property type="match status" value="1"/>
</dbReference>
<dbReference type="InterPro" id="IPR001732">
    <property type="entry name" value="UDP-Glc/GDP-Man_DH_N"/>
</dbReference>
<dbReference type="Pfam" id="PF00984">
    <property type="entry name" value="UDPG_MGDP_dh"/>
    <property type="match status" value="1"/>
</dbReference>
<dbReference type="InterPro" id="IPR014027">
    <property type="entry name" value="UDP-Glc/GDP-Man_DH_C"/>
</dbReference>
<sequence length="424" mass="46648">MNKIAIIGLGYVGLPLARLFATKYDVVGFDINQSRVKELFAGHDSTLEIEDTDLQSVLKVTPDSGHGLYCTYNVQDILDSDVFIVTVPTPVDKNNRPVLTPLIEASRTIGSILKKGDLVIYESTVFPGATEEVCVPILEKHSGLSFNTDFHVGYSPERINPGDKTHTVEKILKVTSGSTPEIGSKVDELYKSVITAGTHLAPTIKVAEAAKVIENSQRDINIAFVNELAKIFNKMNINTHDVLEAAGTKWNFLPFKPGLVGGHCIGVDPYYLAQKAQELGYSPEIILAGRRMNDGMGKYVASEIIKLMLQSNINVKGSSILVLGITFKENCPDVRNTKVVDLIEELQQYGANVDIYDPWAVPEIVKAEYNLISRQSKPTNKYDAIVGAVAHDSFEELKLSNFQKDECIIYDIKGSIKSRVDATL</sequence>
<dbReference type="NCBIfam" id="TIGR03026">
    <property type="entry name" value="NDP-sugDHase"/>
    <property type="match status" value="1"/>
</dbReference>
<dbReference type="KEGG" id="noj:EJ995_10815"/>
<dbReference type="SUPFAM" id="SSF51735">
    <property type="entry name" value="NAD(P)-binding Rossmann-fold domains"/>
    <property type="match status" value="1"/>
</dbReference>
<evidence type="ECO:0000313" key="7">
    <source>
        <dbReference type="Proteomes" id="UP000279600"/>
    </source>
</evidence>
<dbReference type="InterPro" id="IPR008927">
    <property type="entry name" value="6-PGluconate_DH-like_C_sf"/>
</dbReference>
<dbReference type="AlphaFoldDB" id="A0A3S9MZL1"/>
<name>A0A3S9MZL1_9FLAO</name>
<dbReference type="InterPro" id="IPR036291">
    <property type="entry name" value="NAD(P)-bd_dom_sf"/>
</dbReference>
<dbReference type="Proteomes" id="UP000279600">
    <property type="component" value="Chromosome"/>
</dbReference>
<keyword evidence="7" id="KW-1185">Reference proteome</keyword>